<keyword evidence="8" id="KW-0234">DNA repair</keyword>
<evidence type="ECO:0000259" key="12">
    <source>
        <dbReference type="PROSITE" id="PS01124"/>
    </source>
</evidence>
<dbReference type="STRING" id="1385514.N782_06440"/>
<keyword evidence="11" id="KW-0479">Metal-binding</keyword>
<evidence type="ECO:0000256" key="10">
    <source>
        <dbReference type="PIRSR" id="PIRSR000409-1"/>
    </source>
</evidence>
<evidence type="ECO:0000256" key="5">
    <source>
        <dbReference type="ARBA" id="ARBA00022679"/>
    </source>
</evidence>
<dbReference type="Gene3D" id="3.30.160.70">
    <property type="entry name" value="Methylated DNA-protein cysteine methyltransferase domain"/>
    <property type="match status" value="1"/>
</dbReference>
<dbReference type="OrthoDB" id="9802228at2"/>
<dbReference type="Proteomes" id="UP000030147">
    <property type="component" value="Unassembled WGS sequence"/>
</dbReference>
<dbReference type="EC" id="2.1.1.63" evidence="3"/>
<evidence type="ECO:0000256" key="11">
    <source>
        <dbReference type="PIRSR" id="PIRSR000409-3"/>
    </source>
</evidence>
<dbReference type="CDD" id="cd06445">
    <property type="entry name" value="ATase"/>
    <property type="match status" value="1"/>
</dbReference>
<dbReference type="PANTHER" id="PTHR10815:SF5">
    <property type="entry name" value="METHYLATED-DNA--PROTEIN-CYSTEINE METHYLTRANSFERASE"/>
    <property type="match status" value="1"/>
</dbReference>
<dbReference type="PROSITE" id="PS00374">
    <property type="entry name" value="MGMT"/>
    <property type="match status" value="1"/>
</dbReference>
<dbReference type="InterPro" id="IPR036388">
    <property type="entry name" value="WH-like_DNA-bd_sf"/>
</dbReference>
<proteinExistence type="inferred from homology"/>
<keyword evidence="6" id="KW-0227">DNA damage</keyword>
<dbReference type="PROSITE" id="PS01124">
    <property type="entry name" value="HTH_ARAC_FAMILY_2"/>
    <property type="match status" value="1"/>
</dbReference>
<evidence type="ECO:0000256" key="7">
    <source>
        <dbReference type="ARBA" id="ARBA00023159"/>
    </source>
</evidence>
<accession>A0A0A2TVF0</accession>
<feature type="binding site" evidence="11">
    <location>
        <position position="70"/>
    </location>
    <ligand>
        <name>Zn(2+)</name>
        <dbReference type="ChEBI" id="CHEBI:29105"/>
    </ligand>
</feature>
<dbReference type="SMART" id="SM00342">
    <property type="entry name" value="HTH_ARAC"/>
    <property type="match status" value="1"/>
</dbReference>
<evidence type="ECO:0000313" key="13">
    <source>
        <dbReference type="EMBL" id="KGP73255.1"/>
    </source>
</evidence>
<dbReference type="InterPro" id="IPR004026">
    <property type="entry name" value="Ada_DNA_repair_Zn-bd"/>
</dbReference>
<evidence type="ECO:0000256" key="2">
    <source>
        <dbReference type="ARBA" id="ARBA00008711"/>
    </source>
</evidence>
<dbReference type="Pfam" id="PF01035">
    <property type="entry name" value="DNA_binding_1"/>
    <property type="match status" value="1"/>
</dbReference>
<organism evidence="13 14">
    <name type="scientific">Pontibacillus yanchengensis Y32</name>
    <dbReference type="NCBI Taxonomy" id="1385514"/>
    <lineage>
        <taxon>Bacteria</taxon>
        <taxon>Bacillati</taxon>
        <taxon>Bacillota</taxon>
        <taxon>Bacilli</taxon>
        <taxon>Bacillales</taxon>
        <taxon>Bacillaceae</taxon>
        <taxon>Pontibacillus</taxon>
    </lineage>
</organism>
<dbReference type="PANTHER" id="PTHR10815">
    <property type="entry name" value="METHYLATED-DNA--PROTEIN-CYSTEINE METHYLTRANSFERASE"/>
    <property type="match status" value="1"/>
</dbReference>
<comment type="cofactor">
    <cofactor evidence="11">
        <name>Zn(2+)</name>
        <dbReference type="ChEBI" id="CHEBI:29105"/>
    </cofactor>
    <text evidence="11">Binds 1 zinc ion per subunit.</text>
</comment>
<keyword evidence="4 13" id="KW-0489">Methyltransferase</keyword>
<protein>
    <recommendedName>
        <fullName evidence="3">methylated-DNA--[protein]-cysteine S-methyltransferase</fullName>
        <ecNumber evidence="3">2.1.1.63</ecNumber>
    </recommendedName>
</protein>
<dbReference type="SUPFAM" id="SSF46767">
    <property type="entry name" value="Methylated DNA-protein cysteine methyltransferase, C-terminal domain"/>
    <property type="match status" value="1"/>
</dbReference>
<feature type="binding site" evidence="11">
    <location>
        <position position="67"/>
    </location>
    <ligand>
        <name>Zn(2+)</name>
        <dbReference type="ChEBI" id="CHEBI:29105"/>
    </ligand>
</feature>
<dbReference type="Gene3D" id="1.10.10.10">
    <property type="entry name" value="Winged helix-like DNA-binding domain superfamily/Winged helix DNA-binding domain"/>
    <property type="match status" value="1"/>
</dbReference>
<sequence length="348" mass="39759">MITTESKEKLYQALLERNAEYEGVFFVGVITTGIFCRPTCPARKPKLENCEFYQTAQQALLASYRPCQRCRPLSHPNHETELVRMLVDAVEGNPEKRWKDADLQGLSVDPSTARRHFKKRFGMTFVEYARARRMGVAMKHIRAGDKVIDTQISTGYESSSGFRDAFSRIMGEPPTSNKQTQVLYASWLDTELGPMIAIADEHALYLLEFVDRRGLEKEIERLRFRNNSAIVPGETEPIRLIEQELKEYFTGSLKAFTTPVHFIGTPFQKRVWEQLRNIAFGDKITYTKVAEQIGKPTAFRAVANANGTNQLAIIVPCHRVIREDGNLAGYGGGMHRKRWLLEHEEKRS</sequence>
<dbReference type="RefSeq" id="WP_036817989.1">
    <property type="nucleotide sequence ID" value="NZ_AVBF01000015.1"/>
</dbReference>
<dbReference type="SUPFAM" id="SSF57884">
    <property type="entry name" value="Ada DNA repair protein, N-terminal domain (N-Ada 10)"/>
    <property type="match status" value="1"/>
</dbReference>
<dbReference type="GO" id="GO:0043565">
    <property type="term" value="F:sequence-specific DNA binding"/>
    <property type="evidence" value="ECO:0007669"/>
    <property type="project" value="InterPro"/>
</dbReference>
<dbReference type="GO" id="GO:0003908">
    <property type="term" value="F:methylated-DNA-[protein]-cysteine S-methyltransferase activity"/>
    <property type="evidence" value="ECO:0007669"/>
    <property type="project" value="UniProtKB-EC"/>
</dbReference>
<dbReference type="Pfam" id="PF02870">
    <property type="entry name" value="Methyltransf_1N"/>
    <property type="match status" value="1"/>
</dbReference>
<dbReference type="Gene3D" id="3.40.10.10">
    <property type="entry name" value="DNA Methylphosphotriester Repair Domain"/>
    <property type="match status" value="1"/>
</dbReference>
<keyword evidence="14" id="KW-1185">Reference proteome</keyword>
<dbReference type="eggNOG" id="COG0350">
    <property type="taxonomic scope" value="Bacteria"/>
</dbReference>
<evidence type="ECO:0000256" key="6">
    <source>
        <dbReference type="ARBA" id="ARBA00022763"/>
    </source>
</evidence>
<dbReference type="AlphaFoldDB" id="A0A0A2TVF0"/>
<dbReference type="EMBL" id="AVBF01000015">
    <property type="protein sequence ID" value="KGP73255.1"/>
    <property type="molecule type" value="Genomic_DNA"/>
</dbReference>
<feature type="active site" description="Nucleophile; methyl group acceptor from methylphosphotriester" evidence="10">
    <location>
        <position position="36"/>
    </location>
</feature>
<dbReference type="GO" id="GO:0008270">
    <property type="term" value="F:zinc ion binding"/>
    <property type="evidence" value="ECO:0007669"/>
    <property type="project" value="InterPro"/>
</dbReference>
<dbReference type="InterPro" id="IPR018060">
    <property type="entry name" value="HTH_AraC"/>
</dbReference>
<dbReference type="GO" id="GO:0003700">
    <property type="term" value="F:DNA-binding transcription factor activity"/>
    <property type="evidence" value="ECO:0007669"/>
    <property type="project" value="InterPro"/>
</dbReference>
<keyword evidence="7" id="KW-0010">Activator</keyword>
<dbReference type="Gene3D" id="1.10.10.60">
    <property type="entry name" value="Homeodomain-like"/>
    <property type="match status" value="1"/>
</dbReference>
<dbReference type="Pfam" id="PF02805">
    <property type="entry name" value="Ada_Zn_binding"/>
    <property type="match status" value="1"/>
</dbReference>
<dbReference type="GO" id="GO:0006281">
    <property type="term" value="P:DNA repair"/>
    <property type="evidence" value="ECO:0007669"/>
    <property type="project" value="UniProtKB-KW"/>
</dbReference>
<comment type="catalytic activity">
    <reaction evidence="9">
        <text>a 6-O-methyl-2'-deoxyguanosine in DNA + L-cysteinyl-[protein] = S-methyl-L-cysteinyl-[protein] + a 2'-deoxyguanosine in DNA</text>
        <dbReference type="Rhea" id="RHEA:24000"/>
        <dbReference type="Rhea" id="RHEA-COMP:10131"/>
        <dbReference type="Rhea" id="RHEA-COMP:10132"/>
        <dbReference type="Rhea" id="RHEA-COMP:11367"/>
        <dbReference type="Rhea" id="RHEA-COMP:11368"/>
        <dbReference type="ChEBI" id="CHEBI:29950"/>
        <dbReference type="ChEBI" id="CHEBI:82612"/>
        <dbReference type="ChEBI" id="CHEBI:85445"/>
        <dbReference type="ChEBI" id="CHEBI:85448"/>
        <dbReference type="EC" id="2.1.1.63"/>
    </reaction>
</comment>
<dbReference type="InterPro" id="IPR008332">
    <property type="entry name" value="MethylG_MeTrfase_N"/>
</dbReference>
<keyword evidence="5 13" id="KW-0808">Transferase</keyword>
<dbReference type="InterPro" id="IPR014048">
    <property type="entry name" value="MethylDNA_cys_MeTrfase_DNA-bd"/>
</dbReference>
<dbReference type="InterPro" id="IPR035451">
    <property type="entry name" value="Ada-like_dom_sf"/>
</dbReference>
<gene>
    <name evidence="13" type="ORF">N782_06440</name>
</gene>
<reference evidence="13 14" key="1">
    <citation type="journal article" date="2015" name="Stand. Genomic Sci.">
        <title>High quality draft genome sequence of the moderately halophilic bacterium Pontibacillus yanchengensis Y32(T) and comparison among Pontibacillus genomes.</title>
        <authorList>
            <person name="Huang J."/>
            <person name="Qiao Z.X."/>
            <person name="Tang J.W."/>
            <person name="Wang G."/>
        </authorList>
    </citation>
    <scope>NUCLEOTIDE SEQUENCE [LARGE SCALE GENOMIC DNA]</scope>
    <source>
        <strain evidence="13 14">Y32</strain>
    </source>
</reference>
<comment type="similarity">
    <text evidence="2">Belongs to the MGMT family.</text>
</comment>
<evidence type="ECO:0000256" key="1">
    <source>
        <dbReference type="ARBA" id="ARBA00001286"/>
    </source>
</evidence>
<dbReference type="PIRSF" id="PIRSF000409">
    <property type="entry name" value="Ada"/>
    <property type="match status" value="1"/>
</dbReference>
<comment type="caution">
    <text evidence="13">The sequence shown here is derived from an EMBL/GenBank/DDBJ whole genome shotgun (WGS) entry which is preliminary data.</text>
</comment>
<dbReference type="SUPFAM" id="SSF53155">
    <property type="entry name" value="Methylated DNA-protein cysteine methyltransferase domain"/>
    <property type="match status" value="1"/>
</dbReference>
<evidence type="ECO:0000256" key="8">
    <source>
        <dbReference type="ARBA" id="ARBA00023204"/>
    </source>
</evidence>
<dbReference type="InterPro" id="IPR016221">
    <property type="entry name" value="Bifunct_regulatory_prot_Ada"/>
</dbReference>
<dbReference type="InterPro" id="IPR036217">
    <property type="entry name" value="MethylDNA_cys_MeTrfase_DNAb"/>
</dbReference>
<feature type="binding site" evidence="11">
    <location>
        <position position="40"/>
    </location>
    <ligand>
        <name>Zn(2+)</name>
        <dbReference type="ChEBI" id="CHEBI:29105"/>
    </ligand>
</feature>
<feature type="binding site" evidence="11">
    <location>
        <position position="36"/>
    </location>
    <ligand>
        <name>Zn(2+)</name>
        <dbReference type="ChEBI" id="CHEBI:29105"/>
    </ligand>
</feature>
<dbReference type="FunFam" id="1.10.10.10:FF:000214">
    <property type="entry name" value="Methylated-DNA--protein-cysteine methyltransferase"/>
    <property type="match status" value="1"/>
</dbReference>
<feature type="domain" description="HTH araC/xylS-type" evidence="12">
    <location>
        <begin position="106"/>
        <end position="180"/>
    </location>
</feature>
<dbReference type="GO" id="GO:0032259">
    <property type="term" value="P:methylation"/>
    <property type="evidence" value="ECO:0007669"/>
    <property type="project" value="UniProtKB-KW"/>
</dbReference>
<evidence type="ECO:0000313" key="14">
    <source>
        <dbReference type="Proteomes" id="UP000030147"/>
    </source>
</evidence>
<evidence type="ECO:0000256" key="3">
    <source>
        <dbReference type="ARBA" id="ARBA00011918"/>
    </source>
</evidence>
<evidence type="ECO:0000256" key="4">
    <source>
        <dbReference type="ARBA" id="ARBA00022603"/>
    </source>
</evidence>
<dbReference type="eggNOG" id="COG2169">
    <property type="taxonomic scope" value="Bacteria"/>
</dbReference>
<feature type="active site" description="Nucleophile; methyl group acceptor from either O6-methylguanine or O4-methylthymine" evidence="10">
    <location>
        <position position="317"/>
    </location>
</feature>
<keyword evidence="11" id="KW-0862">Zinc</keyword>
<dbReference type="NCBIfam" id="TIGR00589">
    <property type="entry name" value="ogt"/>
    <property type="match status" value="1"/>
</dbReference>
<dbReference type="Pfam" id="PF12833">
    <property type="entry name" value="HTH_18"/>
    <property type="match status" value="1"/>
</dbReference>
<dbReference type="InterPro" id="IPR001497">
    <property type="entry name" value="MethylDNA_cys_MeTrfase_AS"/>
</dbReference>
<evidence type="ECO:0000256" key="9">
    <source>
        <dbReference type="ARBA" id="ARBA00049348"/>
    </source>
</evidence>
<comment type="catalytic activity">
    <reaction evidence="1">
        <text>a 4-O-methyl-thymidine in DNA + L-cysteinyl-[protein] = a thymidine in DNA + S-methyl-L-cysteinyl-[protein]</text>
        <dbReference type="Rhea" id="RHEA:53428"/>
        <dbReference type="Rhea" id="RHEA-COMP:10131"/>
        <dbReference type="Rhea" id="RHEA-COMP:10132"/>
        <dbReference type="Rhea" id="RHEA-COMP:13555"/>
        <dbReference type="Rhea" id="RHEA-COMP:13556"/>
        <dbReference type="ChEBI" id="CHEBI:29950"/>
        <dbReference type="ChEBI" id="CHEBI:82612"/>
        <dbReference type="ChEBI" id="CHEBI:137386"/>
        <dbReference type="ChEBI" id="CHEBI:137387"/>
        <dbReference type="EC" id="2.1.1.63"/>
    </reaction>
</comment>
<name>A0A0A2TVF0_9BACI</name>
<dbReference type="InterPro" id="IPR036631">
    <property type="entry name" value="MGMT_N_sf"/>
</dbReference>